<dbReference type="AlphaFoldDB" id="A0A9C6XQI5"/>
<dbReference type="GeneID" id="127750299"/>
<organism evidence="2 3">
    <name type="scientific">Frankliniella occidentalis</name>
    <name type="common">Western flower thrips</name>
    <name type="synonym">Euthrips occidentalis</name>
    <dbReference type="NCBI Taxonomy" id="133901"/>
    <lineage>
        <taxon>Eukaryota</taxon>
        <taxon>Metazoa</taxon>
        <taxon>Ecdysozoa</taxon>
        <taxon>Arthropoda</taxon>
        <taxon>Hexapoda</taxon>
        <taxon>Insecta</taxon>
        <taxon>Pterygota</taxon>
        <taxon>Neoptera</taxon>
        <taxon>Paraneoptera</taxon>
        <taxon>Thysanoptera</taxon>
        <taxon>Terebrantia</taxon>
        <taxon>Thripoidea</taxon>
        <taxon>Thripidae</taxon>
        <taxon>Frankliniella</taxon>
    </lineage>
</organism>
<dbReference type="KEGG" id="foc:127750299"/>
<dbReference type="Proteomes" id="UP000504606">
    <property type="component" value="Unplaced"/>
</dbReference>
<dbReference type="OrthoDB" id="8191442at2759"/>
<evidence type="ECO:0000313" key="3">
    <source>
        <dbReference type="RefSeq" id="XP_052127500.1"/>
    </source>
</evidence>
<feature type="chain" id="PRO_5039601128" evidence="1">
    <location>
        <begin position="36"/>
        <end position="82"/>
    </location>
</feature>
<proteinExistence type="predicted"/>
<keyword evidence="1" id="KW-0732">Signal</keyword>
<evidence type="ECO:0000313" key="2">
    <source>
        <dbReference type="Proteomes" id="UP000504606"/>
    </source>
</evidence>
<feature type="signal peptide" evidence="1">
    <location>
        <begin position="1"/>
        <end position="35"/>
    </location>
</feature>
<protein>
    <submittedName>
        <fullName evidence="3">Uncharacterized protein LOC127750299</fullName>
    </submittedName>
</protein>
<dbReference type="RefSeq" id="XP_052127500.1">
    <property type="nucleotide sequence ID" value="XM_052271540.1"/>
</dbReference>
<evidence type="ECO:0000256" key="1">
    <source>
        <dbReference type="SAM" id="SignalP"/>
    </source>
</evidence>
<keyword evidence="2" id="KW-1185">Reference proteome</keyword>
<reference evidence="3" key="1">
    <citation type="submission" date="2025-08" db="UniProtKB">
        <authorList>
            <consortium name="RefSeq"/>
        </authorList>
    </citation>
    <scope>IDENTIFICATION</scope>
    <source>
        <tissue evidence="3">Whole organism</tissue>
    </source>
</reference>
<gene>
    <name evidence="3" type="primary">LOC127750299</name>
</gene>
<name>A0A9C6XQI5_FRAOC</name>
<sequence>MGPVGSAGPRLRLLPVLLAVLLLQVVLLGAPAVDAKPMAMASPDQVLEHMRQIPQWHCLRYRKFDMVAQHKRCRHFRMDRKH</sequence>
<accession>A0A9C6XQI5</accession>